<dbReference type="InterPro" id="IPR010998">
    <property type="entry name" value="Integrase_recombinase_N"/>
</dbReference>
<accession>A0A6J6FH50</accession>
<dbReference type="EMBL" id="CAEZSR010000210">
    <property type="protein sequence ID" value="CAB4588296.1"/>
    <property type="molecule type" value="Genomic_DNA"/>
</dbReference>
<keyword evidence="2" id="KW-0233">DNA recombination</keyword>
<dbReference type="AlphaFoldDB" id="A0A6J6FH50"/>
<dbReference type="Gene3D" id="1.10.443.10">
    <property type="entry name" value="Intergrase catalytic core"/>
    <property type="match status" value="1"/>
</dbReference>
<reference evidence="3" key="1">
    <citation type="submission" date="2020-05" db="EMBL/GenBank/DDBJ databases">
        <authorList>
            <person name="Chiriac C."/>
            <person name="Salcher M."/>
            <person name="Ghai R."/>
            <person name="Kavagutti S V."/>
        </authorList>
    </citation>
    <scope>NUCLEOTIDE SEQUENCE</scope>
</reference>
<protein>
    <submittedName>
        <fullName evidence="3">Unannotated protein</fullName>
    </submittedName>
</protein>
<proteinExistence type="predicted"/>
<keyword evidence="1" id="KW-0238">DNA-binding</keyword>
<evidence type="ECO:0000256" key="2">
    <source>
        <dbReference type="ARBA" id="ARBA00023172"/>
    </source>
</evidence>
<dbReference type="InterPro" id="IPR011010">
    <property type="entry name" value="DNA_brk_join_enz"/>
</dbReference>
<sequence>MPRPATGYYRQRGGRVLASIPAPRGTAGRVEKSFPDDASAKRWVADCLAARNDDRPYPDADNYQHSVARVVALKMQPRSFSETAWAWWREVYVEDRRALPERRASVETMLRRRIVPFFDAQVDSIDQLRRDHVREFVRFLAGYEPLPTSLRQRRLTAVPTTSLTITQAAEHCGVSRSTIRRRWLDGRFPNAGRRRGSVDIEIPITDLVAAGLVDRAGTLNKHSPAWALRKTTAGGHLAVLREVIAYAIAHREIDTDPSNGINVMPPNPDRTTHRQAKRKKYVFEYPVCAKVVQHLHIHHAVAFWIQRVIGLRIGEVFGLHVGDIGDFGDIGLASISRQGGKKRLAYDERGQVVKLDEVERVKTATSSRVIAVPLPLLELLRVYINAFHTDPSTGEVDHDARLIVGLQAANVAGDGAYRTALKKAFAAEGLTYEEIGFSASTHHLRASLGGELKLQLAIDDLIRSEILGHLVRSGGGAAVTMRSYTPALPQLEPFIAIARVQGPFITEQIGSLIIPITHPHPLGHVTHLDEHRLATAHSVLEAAGCIATDSELVTISEAVRVLGESRSVLRQAITQGSVRTTSVEHATGGPVTYVHLDDVLALKLQRQPGDDGISSEEAAQLLAISQWSVRQLILSGALPAMKQANNRYRISRAVVETQRDNLMRLAALGERAIRLAEAATRLQLSTHATKRLLQAGKLEADPESALDPNGAFYITIASIERYEEDARARARRARRSDTLPDDWLALEDVIAASGKNRVELLALSGKGLIIKRDLKYKFFVHRESPLLSVLITAEQ</sequence>
<dbReference type="GO" id="GO:0006310">
    <property type="term" value="P:DNA recombination"/>
    <property type="evidence" value="ECO:0007669"/>
    <property type="project" value="UniProtKB-KW"/>
</dbReference>
<evidence type="ECO:0000256" key="1">
    <source>
        <dbReference type="ARBA" id="ARBA00023125"/>
    </source>
</evidence>
<evidence type="ECO:0000313" key="3">
    <source>
        <dbReference type="EMBL" id="CAB4588296.1"/>
    </source>
</evidence>
<dbReference type="Gene3D" id="1.10.150.130">
    <property type="match status" value="1"/>
</dbReference>
<dbReference type="SUPFAM" id="SSF56349">
    <property type="entry name" value="DNA breaking-rejoining enzymes"/>
    <property type="match status" value="1"/>
</dbReference>
<name>A0A6J6FH50_9ZZZZ</name>
<dbReference type="GO" id="GO:0015074">
    <property type="term" value="P:DNA integration"/>
    <property type="evidence" value="ECO:0007669"/>
    <property type="project" value="InterPro"/>
</dbReference>
<gene>
    <name evidence="3" type="ORF">UFOPK1493_03592</name>
</gene>
<organism evidence="3">
    <name type="scientific">freshwater metagenome</name>
    <dbReference type="NCBI Taxonomy" id="449393"/>
    <lineage>
        <taxon>unclassified sequences</taxon>
        <taxon>metagenomes</taxon>
        <taxon>ecological metagenomes</taxon>
    </lineage>
</organism>
<dbReference type="InterPro" id="IPR013762">
    <property type="entry name" value="Integrase-like_cat_sf"/>
</dbReference>
<dbReference type="GO" id="GO:0003677">
    <property type="term" value="F:DNA binding"/>
    <property type="evidence" value="ECO:0007669"/>
    <property type="project" value="UniProtKB-KW"/>
</dbReference>